<dbReference type="EMBL" id="SCEB01215640">
    <property type="protein sequence ID" value="RXM28478.1"/>
    <property type="molecule type" value="Genomic_DNA"/>
</dbReference>
<comment type="caution">
    <text evidence="9">The sequence shown here is derived from an EMBL/GenBank/DDBJ whole genome shotgun (WGS) entry which is preliminary data.</text>
</comment>
<feature type="transmembrane region" description="Helical" evidence="7">
    <location>
        <begin position="339"/>
        <end position="368"/>
    </location>
</feature>
<dbReference type="GO" id="GO:0005524">
    <property type="term" value="F:ATP binding"/>
    <property type="evidence" value="ECO:0007669"/>
    <property type="project" value="InterPro"/>
</dbReference>
<feature type="transmembrane region" description="Helical" evidence="7">
    <location>
        <begin position="224"/>
        <end position="243"/>
    </location>
</feature>
<feature type="transmembrane region" description="Helical" evidence="7">
    <location>
        <begin position="292"/>
        <end position="314"/>
    </location>
</feature>
<gene>
    <name evidence="9" type="ORF">EOD39_9743</name>
</gene>
<organism evidence="9 10">
    <name type="scientific">Acipenser ruthenus</name>
    <name type="common">Sterlet sturgeon</name>
    <dbReference type="NCBI Taxonomy" id="7906"/>
    <lineage>
        <taxon>Eukaryota</taxon>
        <taxon>Metazoa</taxon>
        <taxon>Chordata</taxon>
        <taxon>Craniata</taxon>
        <taxon>Vertebrata</taxon>
        <taxon>Euteleostomi</taxon>
        <taxon>Actinopterygii</taxon>
        <taxon>Chondrostei</taxon>
        <taxon>Acipenseriformes</taxon>
        <taxon>Acipenseridae</taxon>
        <taxon>Acipenser</taxon>
    </lineage>
</organism>
<proteinExistence type="inferred from homology"/>
<keyword evidence="5 7" id="KW-0472">Membrane</keyword>
<feature type="transmembrane region" description="Helical" evidence="7">
    <location>
        <begin position="183"/>
        <end position="203"/>
    </location>
</feature>
<evidence type="ECO:0000256" key="3">
    <source>
        <dbReference type="ARBA" id="ARBA00022824"/>
    </source>
</evidence>
<evidence type="ECO:0000256" key="4">
    <source>
        <dbReference type="ARBA" id="ARBA00022989"/>
    </source>
</evidence>
<evidence type="ECO:0000256" key="6">
    <source>
        <dbReference type="ARBA" id="ARBA00038268"/>
    </source>
</evidence>
<dbReference type="GO" id="GO:0016887">
    <property type="term" value="F:ATP hydrolysis activity"/>
    <property type="evidence" value="ECO:0007669"/>
    <property type="project" value="InterPro"/>
</dbReference>
<comment type="similarity">
    <text evidence="6">Belongs to the membrane-bound acyltransferase family. HHAT subfamily.</text>
</comment>
<dbReference type="Pfam" id="PF00004">
    <property type="entry name" value="AAA"/>
    <property type="match status" value="1"/>
</dbReference>
<keyword evidence="9" id="KW-0808">Transferase</keyword>
<dbReference type="Proteomes" id="UP000289886">
    <property type="component" value="Unassembled WGS sequence"/>
</dbReference>
<dbReference type="GO" id="GO:0005789">
    <property type="term" value="C:endoplasmic reticulum membrane"/>
    <property type="evidence" value="ECO:0007669"/>
    <property type="project" value="UniProtKB-SubCell"/>
</dbReference>
<dbReference type="InterPro" id="IPR003959">
    <property type="entry name" value="ATPase_AAA_core"/>
</dbReference>
<dbReference type="Pfam" id="PF03062">
    <property type="entry name" value="MBOAT"/>
    <property type="match status" value="1"/>
</dbReference>
<evidence type="ECO:0000259" key="8">
    <source>
        <dbReference type="Pfam" id="PF00004"/>
    </source>
</evidence>
<dbReference type="AlphaFoldDB" id="A0A444TZX8"/>
<comment type="subcellular location">
    <subcellularLocation>
        <location evidence="1">Endoplasmic reticulum membrane</location>
        <topology evidence="1">Multi-pass membrane protein</topology>
    </subcellularLocation>
</comment>
<keyword evidence="10" id="KW-1185">Reference proteome</keyword>
<feature type="transmembrane region" description="Helical" evidence="7">
    <location>
        <begin position="152"/>
        <end position="177"/>
    </location>
</feature>
<evidence type="ECO:0000313" key="9">
    <source>
        <dbReference type="EMBL" id="RXM28478.1"/>
    </source>
</evidence>
<dbReference type="PANTHER" id="PTHR13285:SF20">
    <property type="entry name" value="PROTEIN-CYSTEINE N-PALMITOYLTRANSFERASE HHAT"/>
    <property type="match status" value="1"/>
</dbReference>
<dbReference type="PANTHER" id="PTHR13285">
    <property type="entry name" value="ACYLTRANSFERASE"/>
    <property type="match status" value="1"/>
</dbReference>
<evidence type="ECO:0000256" key="5">
    <source>
        <dbReference type="ARBA" id="ARBA00023136"/>
    </source>
</evidence>
<reference evidence="9 10" key="1">
    <citation type="submission" date="2019-01" db="EMBL/GenBank/DDBJ databases">
        <title>Draft Genome and Complete Hox-Cluster Characterization of the Sterlet Sturgeon (Acipenser ruthenus).</title>
        <authorList>
            <person name="Wei Q."/>
        </authorList>
    </citation>
    <scope>NUCLEOTIDE SEQUENCE [LARGE SCALE GENOMIC DNA]</scope>
    <source>
        <strain evidence="9">WHYD16114868_AA</strain>
        <tissue evidence="9">Blood</tissue>
    </source>
</reference>
<dbReference type="GO" id="GO:0016409">
    <property type="term" value="F:palmitoyltransferase activity"/>
    <property type="evidence" value="ECO:0007669"/>
    <property type="project" value="TreeGrafter"/>
</dbReference>
<sequence>MTFVHPEFRSSTLDQLLQVHSQAIGDLKIPSAKWQDVGGLQPMKKEILDTIQLPQEHSDLLSLGLRHSGLYGPPGSGKTLLVKAVATEYYEEELTSEFEFEQGFFIWGFKKDPTDFEWSFWTEWGQNYLIWTLIGHSVVSKVSRMCIPKFRVWFLTLYGLLASLFLLGLKGLAVVLLHMALSYTVAMLRVPLMSWLCSLLLLYTLHMSSLEEMQRSWYKTENEYYLLLFSLAMCCLRYTSFSLEYCWQNSGQKSYKSFFWFTAYLFYYPLFHNGPIINYEEFTLQMQRQDSSVVQTDICTVILTIARIFLWWLLAESMIQFMYMHAIQSHATLLEIVPIWALGGLALAQVLFFYVKYLVLFGVPALIVKLDGIEAPRLPRCVSTMYSFTGMWRVT</sequence>
<keyword evidence="2 7" id="KW-0812">Transmembrane</keyword>
<dbReference type="InterPro" id="IPR051085">
    <property type="entry name" value="MB_O-acyltransferase"/>
</dbReference>
<dbReference type="InterPro" id="IPR004299">
    <property type="entry name" value="MBOAT_fam"/>
</dbReference>
<dbReference type="Gene3D" id="3.40.50.300">
    <property type="entry name" value="P-loop containing nucleotide triphosphate hydrolases"/>
    <property type="match status" value="1"/>
</dbReference>
<keyword evidence="4 7" id="KW-1133">Transmembrane helix</keyword>
<evidence type="ECO:0000256" key="1">
    <source>
        <dbReference type="ARBA" id="ARBA00004477"/>
    </source>
</evidence>
<evidence type="ECO:0000256" key="7">
    <source>
        <dbReference type="SAM" id="Phobius"/>
    </source>
</evidence>
<dbReference type="SUPFAM" id="SSF52540">
    <property type="entry name" value="P-loop containing nucleoside triphosphate hydrolases"/>
    <property type="match status" value="2"/>
</dbReference>
<name>A0A444TZX8_ACIRT</name>
<dbReference type="InterPro" id="IPR027417">
    <property type="entry name" value="P-loop_NTPase"/>
</dbReference>
<feature type="domain" description="ATPase AAA-type core" evidence="8">
    <location>
        <begin position="70"/>
        <end position="89"/>
    </location>
</feature>
<evidence type="ECO:0000313" key="10">
    <source>
        <dbReference type="Proteomes" id="UP000289886"/>
    </source>
</evidence>
<accession>A0A444TZX8</accession>
<evidence type="ECO:0000256" key="2">
    <source>
        <dbReference type="ARBA" id="ARBA00022692"/>
    </source>
</evidence>
<feature type="transmembrane region" description="Helical" evidence="7">
    <location>
        <begin position="255"/>
        <end position="271"/>
    </location>
</feature>
<protein>
    <submittedName>
        <fullName evidence="9">Protein-cysteine N-palmitoyltransferase HHAT</fullName>
    </submittedName>
</protein>
<keyword evidence="3" id="KW-0256">Endoplasmic reticulum</keyword>